<evidence type="ECO:0000256" key="2">
    <source>
        <dbReference type="ARBA" id="ARBA00023002"/>
    </source>
</evidence>
<dbReference type="InterPro" id="IPR057326">
    <property type="entry name" value="KR_dom"/>
</dbReference>
<reference evidence="4 5" key="1">
    <citation type="submission" date="2018-08" db="EMBL/GenBank/DDBJ databases">
        <title>Jishengella sp. nov., isolated from a root of Azadirachta indica A. Juss. var. siamensis Valenton.</title>
        <authorList>
            <person name="Kuncharoen N."/>
            <person name="Tanasupawat S."/>
            <person name="Kudo T."/>
            <person name="Ohkuma M."/>
        </authorList>
    </citation>
    <scope>NUCLEOTIDE SEQUENCE [LARGE SCALE GENOMIC DNA]</scope>
    <source>
        <strain evidence="4 5">AZ1-13</strain>
    </source>
</reference>
<dbReference type="FunFam" id="3.40.50.720:FF:000084">
    <property type="entry name" value="Short-chain dehydrogenase reductase"/>
    <property type="match status" value="1"/>
</dbReference>
<dbReference type="EMBL" id="QXEC01000001">
    <property type="protein sequence ID" value="RIV41647.1"/>
    <property type="molecule type" value="Genomic_DNA"/>
</dbReference>
<dbReference type="GO" id="GO:0016616">
    <property type="term" value="F:oxidoreductase activity, acting on the CH-OH group of donors, NAD or NADP as acceptor"/>
    <property type="evidence" value="ECO:0007669"/>
    <property type="project" value="UniProtKB-ARBA"/>
</dbReference>
<dbReference type="PANTHER" id="PTHR42760">
    <property type="entry name" value="SHORT-CHAIN DEHYDROGENASES/REDUCTASES FAMILY MEMBER"/>
    <property type="match status" value="1"/>
</dbReference>
<dbReference type="Gene3D" id="3.40.50.720">
    <property type="entry name" value="NAD(P)-binding Rossmann-like Domain"/>
    <property type="match status" value="1"/>
</dbReference>
<dbReference type="SMART" id="SM00822">
    <property type="entry name" value="PKS_KR"/>
    <property type="match status" value="1"/>
</dbReference>
<evidence type="ECO:0000313" key="5">
    <source>
        <dbReference type="Proteomes" id="UP000283832"/>
    </source>
</evidence>
<name>A0A418N218_9ACTN</name>
<dbReference type="PRINTS" id="PR00081">
    <property type="entry name" value="GDHRDH"/>
</dbReference>
<gene>
    <name evidence="4" type="ORF">D2L64_02025</name>
</gene>
<dbReference type="AlphaFoldDB" id="A0A418N218"/>
<dbReference type="PRINTS" id="PR00080">
    <property type="entry name" value="SDRFAMILY"/>
</dbReference>
<dbReference type="PANTHER" id="PTHR42760:SF78">
    <property type="entry name" value="3-OXOACYL-[ACYL-CARRIER-PROTEIN] REDUCTASE [NADH]"/>
    <property type="match status" value="1"/>
</dbReference>
<dbReference type="RefSeq" id="WP_119572846.1">
    <property type="nucleotide sequence ID" value="NZ_QXEC01000001.1"/>
</dbReference>
<dbReference type="InterPro" id="IPR002347">
    <property type="entry name" value="SDR_fam"/>
</dbReference>
<dbReference type="Proteomes" id="UP000283832">
    <property type="component" value="Unassembled WGS sequence"/>
</dbReference>
<feature type="domain" description="Ketoreductase" evidence="3">
    <location>
        <begin position="3"/>
        <end position="185"/>
    </location>
</feature>
<proteinExistence type="inferred from homology"/>
<keyword evidence="5" id="KW-1185">Reference proteome</keyword>
<protein>
    <submittedName>
        <fullName evidence="4">SDR family oxidoreductase</fullName>
    </submittedName>
</protein>
<comment type="caution">
    <text evidence="4">The sequence shown here is derived from an EMBL/GenBank/DDBJ whole genome shotgun (WGS) entry which is preliminary data.</text>
</comment>
<evidence type="ECO:0000313" key="4">
    <source>
        <dbReference type="EMBL" id="RIV41647.1"/>
    </source>
</evidence>
<dbReference type="SUPFAM" id="SSF51735">
    <property type="entry name" value="NAD(P)-binding Rossmann-fold domains"/>
    <property type="match status" value="1"/>
</dbReference>
<dbReference type="OrthoDB" id="3210335at2"/>
<accession>A0A418N218</accession>
<keyword evidence="2" id="KW-0560">Oxidoreductase</keyword>
<sequence>MRKVAVVSGGGTGIGRAIADQLAAEHEVVLLGRRAEVLREATEELSYDGRRVRSVVADLCEPAEVRRAAEEITAAGATVDVLVNNAGGNFAPYPSDDLDTTREQYLRNLGGNVLPVVLLTQALLPALRRPGGRIVTVSSIAAFRGNTSYGAAKAALHPWSTELAGQLAADGITVNVVAPGYIGGTDFFRERMTPEFHRQRSAQAPVGRGGTVADVAELVAYLAGPGAGFVTGQIIQINGGALMGRG</sequence>
<evidence type="ECO:0000256" key="1">
    <source>
        <dbReference type="ARBA" id="ARBA00006484"/>
    </source>
</evidence>
<evidence type="ECO:0000259" key="3">
    <source>
        <dbReference type="SMART" id="SM00822"/>
    </source>
</evidence>
<dbReference type="Pfam" id="PF13561">
    <property type="entry name" value="adh_short_C2"/>
    <property type="match status" value="1"/>
</dbReference>
<dbReference type="InterPro" id="IPR036291">
    <property type="entry name" value="NAD(P)-bd_dom_sf"/>
</dbReference>
<comment type="similarity">
    <text evidence="1">Belongs to the short-chain dehydrogenases/reductases (SDR) family.</text>
</comment>
<organism evidence="4 5">
    <name type="scientific">Micromonospora radicis</name>
    <dbReference type="NCBI Taxonomy" id="1894971"/>
    <lineage>
        <taxon>Bacteria</taxon>
        <taxon>Bacillati</taxon>
        <taxon>Actinomycetota</taxon>
        <taxon>Actinomycetes</taxon>
        <taxon>Micromonosporales</taxon>
        <taxon>Micromonosporaceae</taxon>
        <taxon>Micromonospora</taxon>
    </lineage>
</organism>
<dbReference type="CDD" id="cd05233">
    <property type="entry name" value="SDR_c"/>
    <property type="match status" value="1"/>
</dbReference>